<evidence type="ECO:0000259" key="7">
    <source>
        <dbReference type="Pfam" id="PF22924"/>
    </source>
</evidence>
<dbReference type="GO" id="GO:0003997">
    <property type="term" value="F:acyl-CoA oxidase activity"/>
    <property type="evidence" value="ECO:0007669"/>
    <property type="project" value="InterPro"/>
</dbReference>
<evidence type="ECO:0000256" key="3">
    <source>
        <dbReference type="ARBA" id="ARBA00022630"/>
    </source>
</evidence>
<dbReference type="GO" id="GO:0055088">
    <property type="term" value="P:lipid homeostasis"/>
    <property type="evidence" value="ECO:0007669"/>
    <property type="project" value="TreeGrafter"/>
</dbReference>
<dbReference type="GO" id="GO:0033540">
    <property type="term" value="P:fatty acid beta-oxidation using acyl-CoA oxidase"/>
    <property type="evidence" value="ECO:0007669"/>
    <property type="project" value="TreeGrafter"/>
</dbReference>
<keyword evidence="3" id="KW-0285">Flavoprotein</keyword>
<dbReference type="OrthoDB" id="354133at2759"/>
<feature type="domain" description="Acyl-CoA oxidase C-terminal" evidence="6">
    <location>
        <begin position="145"/>
        <end position="320"/>
    </location>
</feature>
<dbReference type="Proteomes" id="UP000018050">
    <property type="component" value="Unassembled WGS sequence"/>
</dbReference>
<accession>U6GBU2</accession>
<dbReference type="AlphaFoldDB" id="U6GBU2"/>
<dbReference type="EMBL" id="HG670737">
    <property type="protein sequence ID" value="CDI77746.1"/>
    <property type="molecule type" value="Genomic_DNA"/>
</dbReference>
<keyword evidence="4" id="KW-0274">FAD</keyword>
<evidence type="ECO:0000256" key="2">
    <source>
        <dbReference type="ARBA" id="ARBA00006288"/>
    </source>
</evidence>
<feature type="domain" description="Acyl-CoA oxidase C-alpha1" evidence="7">
    <location>
        <begin position="2"/>
        <end position="100"/>
    </location>
</feature>
<evidence type="ECO:0000313" key="9">
    <source>
        <dbReference type="Proteomes" id="UP000018050"/>
    </source>
</evidence>
<comment type="cofactor">
    <cofactor evidence="1">
        <name>FAD</name>
        <dbReference type="ChEBI" id="CHEBI:57692"/>
    </cofactor>
</comment>
<dbReference type="GO" id="GO:0071949">
    <property type="term" value="F:FAD binding"/>
    <property type="evidence" value="ECO:0007669"/>
    <property type="project" value="InterPro"/>
</dbReference>
<sequence length="320" mass="35488">MSIAFIHAGRWTDKLYHAFKAEAEQNNFERLEELHLVTSCLKAYMTLAAAEGMERCRRACGGHGYLQASGVSLHLVSFLPQVTYEGDFIILSLQAGRLLLKVVGQRMAGETPRGALTSSVRHLYTCDLETVSKPQQPSTEELLSPQWIVQAFERRSSVMVYRAAERFAALGGPSSPEAFEEIKVNLTQVAVSHAQLLVLRAAAARLEELQQQGQVSVHRILGCLFSCLALSWLDEHLADFLTTQTIHLDAHNNIKETLAAACKQARTTAVPVADAFGHSDNFLNSALGRYDGDVYRALFDSTKIEELNEQDVSDSYKLYL</sequence>
<gene>
    <name evidence="8" type="ORF">EAH_00026840</name>
</gene>
<evidence type="ECO:0000256" key="5">
    <source>
        <dbReference type="ARBA" id="ARBA00023002"/>
    </source>
</evidence>
<keyword evidence="5" id="KW-0560">Oxidoreductase</keyword>
<dbReference type="Pfam" id="PF22924">
    <property type="entry name" value="ACOX_C_alpha1"/>
    <property type="match status" value="1"/>
</dbReference>
<proteinExistence type="inferred from homology"/>
<comment type="similarity">
    <text evidence="2">Belongs to the acyl-CoA oxidase family.</text>
</comment>
<evidence type="ECO:0000259" key="6">
    <source>
        <dbReference type="Pfam" id="PF01756"/>
    </source>
</evidence>
<evidence type="ECO:0000313" key="8">
    <source>
        <dbReference type="EMBL" id="CDI77746.1"/>
    </source>
</evidence>
<dbReference type="RefSeq" id="XP_013251941.1">
    <property type="nucleotide sequence ID" value="XM_013396487.1"/>
</dbReference>
<dbReference type="Pfam" id="PF01756">
    <property type="entry name" value="ACOX"/>
    <property type="match status" value="1"/>
</dbReference>
<dbReference type="InterPro" id="IPR012258">
    <property type="entry name" value="Acyl-CoA_oxidase"/>
</dbReference>
<dbReference type="GO" id="GO:0005504">
    <property type="term" value="F:fatty acid binding"/>
    <property type="evidence" value="ECO:0007669"/>
    <property type="project" value="TreeGrafter"/>
</dbReference>
<dbReference type="VEuPathDB" id="ToxoDB:EAH_00026840"/>
<dbReference type="GeneID" id="25270754"/>
<reference evidence="8" key="2">
    <citation type="submission" date="2013-10" db="EMBL/GenBank/DDBJ databases">
        <authorList>
            <person name="Aslett M."/>
        </authorList>
    </citation>
    <scope>NUCLEOTIDE SEQUENCE</scope>
    <source>
        <strain evidence="8">Houghton</strain>
    </source>
</reference>
<reference evidence="8" key="1">
    <citation type="submission" date="2013-10" db="EMBL/GenBank/DDBJ databases">
        <title>Genomic analysis of the causative agents of coccidiosis in chickens.</title>
        <authorList>
            <person name="Reid A.J."/>
            <person name="Blake D."/>
            <person name="Billington K."/>
            <person name="Browne H."/>
            <person name="Dunn M."/>
            <person name="Hung S."/>
            <person name="Kawahara F."/>
            <person name="Miranda-Saavedra D."/>
            <person name="Mourier T."/>
            <person name="Nagra H."/>
            <person name="Otto T.D."/>
            <person name="Rawlings N."/>
            <person name="Sanchez A."/>
            <person name="Sanders M."/>
            <person name="Subramaniam C."/>
            <person name="Tay Y."/>
            <person name="Dear P."/>
            <person name="Doerig C."/>
            <person name="Gruber A."/>
            <person name="Parkinson J."/>
            <person name="Shirley M."/>
            <person name="Wan K.L."/>
            <person name="Berriman M."/>
            <person name="Tomley F."/>
            <person name="Pain A."/>
        </authorList>
    </citation>
    <scope>NUCLEOTIDE SEQUENCE</scope>
    <source>
        <strain evidence="8">Houghton</strain>
    </source>
</reference>
<dbReference type="PANTHER" id="PTHR10909">
    <property type="entry name" value="ELECTRON TRANSPORT OXIDOREDUCTASE"/>
    <property type="match status" value="1"/>
</dbReference>
<protein>
    <submittedName>
        <fullName evidence="8">Acyl-coenzyme A oxidase, putative</fullName>
    </submittedName>
</protein>
<dbReference type="Gene3D" id="1.20.140.10">
    <property type="entry name" value="Butyryl-CoA Dehydrogenase, subunit A, domain 3"/>
    <property type="match status" value="2"/>
</dbReference>
<evidence type="ECO:0000256" key="4">
    <source>
        <dbReference type="ARBA" id="ARBA00022827"/>
    </source>
</evidence>
<evidence type="ECO:0000256" key="1">
    <source>
        <dbReference type="ARBA" id="ARBA00001974"/>
    </source>
</evidence>
<dbReference type="InterPro" id="IPR036250">
    <property type="entry name" value="AcylCo_DH-like_C"/>
</dbReference>
<dbReference type="InterPro" id="IPR002655">
    <property type="entry name" value="Acyl-CoA_oxidase_C"/>
</dbReference>
<name>U6GBU2_EIMAC</name>
<dbReference type="OMA" id="AVNCATR"/>
<organism evidence="8 9">
    <name type="scientific">Eimeria acervulina</name>
    <name type="common">Coccidian parasite</name>
    <dbReference type="NCBI Taxonomy" id="5801"/>
    <lineage>
        <taxon>Eukaryota</taxon>
        <taxon>Sar</taxon>
        <taxon>Alveolata</taxon>
        <taxon>Apicomplexa</taxon>
        <taxon>Conoidasida</taxon>
        <taxon>Coccidia</taxon>
        <taxon>Eucoccidiorida</taxon>
        <taxon>Eimeriorina</taxon>
        <taxon>Eimeriidae</taxon>
        <taxon>Eimeria</taxon>
    </lineage>
</organism>
<dbReference type="PANTHER" id="PTHR10909:SF250">
    <property type="entry name" value="PEROXISOMAL ACYL-COENZYME A OXIDASE 1"/>
    <property type="match status" value="1"/>
</dbReference>
<dbReference type="InterPro" id="IPR055060">
    <property type="entry name" value="ACOX_C_alpha1"/>
</dbReference>
<keyword evidence="9" id="KW-1185">Reference proteome</keyword>
<feature type="non-terminal residue" evidence="8">
    <location>
        <position position="320"/>
    </location>
</feature>
<dbReference type="GO" id="GO:0005777">
    <property type="term" value="C:peroxisome"/>
    <property type="evidence" value="ECO:0007669"/>
    <property type="project" value="InterPro"/>
</dbReference>
<dbReference type="SUPFAM" id="SSF47203">
    <property type="entry name" value="Acyl-CoA dehydrogenase C-terminal domain-like"/>
    <property type="match status" value="2"/>
</dbReference>